<dbReference type="InterPro" id="IPR015424">
    <property type="entry name" value="PyrdxlP-dep_Trfase"/>
</dbReference>
<dbReference type="NCBIfam" id="NF002325">
    <property type="entry name" value="PRK01278.1"/>
    <property type="match status" value="1"/>
</dbReference>
<keyword evidence="3" id="KW-0028">Amino-acid biosynthesis</keyword>
<dbReference type="AlphaFoldDB" id="A0A133UAW0"/>
<dbReference type="GO" id="GO:0030170">
    <property type="term" value="F:pyridoxal phosphate binding"/>
    <property type="evidence" value="ECO:0007669"/>
    <property type="project" value="InterPro"/>
</dbReference>
<dbReference type="CDD" id="cd00610">
    <property type="entry name" value="OAT_like"/>
    <property type="match status" value="1"/>
</dbReference>
<dbReference type="PANTHER" id="PTHR11986:SF79">
    <property type="entry name" value="ACETYLORNITHINE AMINOTRANSFERASE, MITOCHONDRIAL"/>
    <property type="match status" value="1"/>
</dbReference>
<proteinExistence type="inferred from homology"/>
<comment type="pathway">
    <text evidence="6">Amino-acid biosynthesis.</text>
</comment>
<evidence type="ECO:0000256" key="7">
    <source>
        <dbReference type="RuleBase" id="RU003560"/>
    </source>
</evidence>
<evidence type="ECO:0000256" key="3">
    <source>
        <dbReference type="ARBA" id="ARBA00022605"/>
    </source>
</evidence>
<comment type="cofactor">
    <cofactor evidence="1">
        <name>pyridoxal 5'-phosphate</name>
        <dbReference type="ChEBI" id="CHEBI:597326"/>
    </cofactor>
</comment>
<dbReference type="InterPro" id="IPR015421">
    <property type="entry name" value="PyrdxlP-dep_Trfase_major"/>
</dbReference>
<dbReference type="FunFam" id="3.40.640.10:FF:000004">
    <property type="entry name" value="Acetylornithine aminotransferase"/>
    <property type="match status" value="1"/>
</dbReference>
<dbReference type="Gene3D" id="3.40.640.10">
    <property type="entry name" value="Type I PLP-dependent aspartate aminotransferase-like (Major domain)"/>
    <property type="match status" value="1"/>
</dbReference>
<evidence type="ECO:0000313" key="9">
    <source>
        <dbReference type="Proteomes" id="UP000070163"/>
    </source>
</evidence>
<protein>
    <recommendedName>
        <fullName evidence="10">Acetylornithine transaminase</fullName>
    </recommendedName>
</protein>
<sequence length="393" mass="43324">MNIFELEEKYIAPTYGRQPLTFVEGDGMKLEDSEGNEYLDFVAGIAVCSLGHCHPAISRALTEQAKKLVHVSNLYHIPTQAEFGEKLAEVTPESIQKFFFCNSGAEAVESALKLAVEHTGREKIVALEESFHGRTSASVGITWKKAYREPFKALISDAFEFIPKGDLVKAEEKIDEKTAAVIAEPVQGEGGVKVLPEDFLPGLRELCDENDVLLILDEIQAGLCRTGKWFACDHWGVEPDILTMAKALGNGFPIGSMGARSEVMDTFSPGDHASTFGGSPLACAVGKAVIETMQSENMPAHVERVGRYFKNKLQDLAERYKMVQEVRGLGLMLAMELDDEEDAKDVHARVQGDGFLINRTAGEVLRFVPPLIVQENHVDQLIEELDQVLDEVE</sequence>
<evidence type="ECO:0008006" key="10">
    <source>
        <dbReference type="Google" id="ProtNLM"/>
    </source>
</evidence>
<dbReference type="PANTHER" id="PTHR11986">
    <property type="entry name" value="AMINOTRANSFERASE CLASS III"/>
    <property type="match status" value="1"/>
</dbReference>
<accession>A0A133UAW0</accession>
<dbReference type="GO" id="GO:0008483">
    <property type="term" value="F:transaminase activity"/>
    <property type="evidence" value="ECO:0007669"/>
    <property type="project" value="UniProtKB-KW"/>
</dbReference>
<dbReference type="EMBL" id="LHXJ01000012">
    <property type="protein sequence ID" value="KXA91331.1"/>
    <property type="molecule type" value="Genomic_DNA"/>
</dbReference>
<evidence type="ECO:0000256" key="2">
    <source>
        <dbReference type="ARBA" id="ARBA00022576"/>
    </source>
</evidence>
<gene>
    <name evidence="8" type="ORF">AKJ57_01640</name>
</gene>
<keyword evidence="4" id="KW-0808">Transferase</keyword>
<keyword evidence="2" id="KW-0032">Aminotransferase</keyword>
<organism evidence="8 9">
    <name type="scientific">candidate division MSBL1 archaeon SCGC-AAA259A05</name>
    <dbReference type="NCBI Taxonomy" id="1698259"/>
    <lineage>
        <taxon>Archaea</taxon>
        <taxon>Methanobacteriati</taxon>
        <taxon>Methanobacteriota</taxon>
        <taxon>candidate division MSBL1</taxon>
    </lineage>
</organism>
<keyword evidence="9" id="KW-1185">Reference proteome</keyword>
<dbReference type="InterPro" id="IPR050103">
    <property type="entry name" value="Class-III_PLP-dep_AT"/>
</dbReference>
<dbReference type="InterPro" id="IPR049704">
    <property type="entry name" value="Aminotrans_3_PPA_site"/>
</dbReference>
<dbReference type="SUPFAM" id="SSF53383">
    <property type="entry name" value="PLP-dependent transferases"/>
    <property type="match status" value="1"/>
</dbReference>
<dbReference type="PATRIC" id="fig|1698259.3.peg.160"/>
<dbReference type="GO" id="GO:0006526">
    <property type="term" value="P:L-arginine biosynthetic process"/>
    <property type="evidence" value="ECO:0007669"/>
    <property type="project" value="UniProtKB-ARBA"/>
</dbReference>
<dbReference type="Gene3D" id="3.90.1150.10">
    <property type="entry name" value="Aspartate Aminotransferase, domain 1"/>
    <property type="match status" value="1"/>
</dbReference>
<evidence type="ECO:0000256" key="4">
    <source>
        <dbReference type="ARBA" id="ARBA00022679"/>
    </source>
</evidence>
<evidence type="ECO:0000313" key="8">
    <source>
        <dbReference type="EMBL" id="KXA91331.1"/>
    </source>
</evidence>
<reference evidence="8 9" key="1">
    <citation type="journal article" date="2016" name="Sci. Rep.">
        <title>Metabolic traits of an uncultured archaeal lineage -MSBL1- from brine pools of the Red Sea.</title>
        <authorList>
            <person name="Mwirichia R."/>
            <person name="Alam I."/>
            <person name="Rashid M."/>
            <person name="Vinu M."/>
            <person name="Ba-Alawi W."/>
            <person name="Anthony Kamau A."/>
            <person name="Kamanda Ngugi D."/>
            <person name="Goker M."/>
            <person name="Klenk H.P."/>
            <person name="Bajic V."/>
            <person name="Stingl U."/>
        </authorList>
    </citation>
    <scope>NUCLEOTIDE SEQUENCE [LARGE SCALE GENOMIC DNA]</scope>
    <source>
        <strain evidence="8">SCGC-AAA259A05</strain>
    </source>
</reference>
<evidence type="ECO:0000256" key="5">
    <source>
        <dbReference type="ARBA" id="ARBA00022898"/>
    </source>
</evidence>
<evidence type="ECO:0000256" key="1">
    <source>
        <dbReference type="ARBA" id="ARBA00001933"/>
    </source>
</evidence>
<dbReference type="Pfam" id="PF00202">
    <property type="entry name" value="Aminotran_3"/>
    <property type="match status" value="1"/>
</dbReference>
<dbReference type="InterPro" id="IPR004636">
    <property type="entry name" value="AcOrn/SuccOrn_fam"/>
</dbReference>
<comment type="caution">
    <text evidence="8">The sequence shown here is derived from an EMBL/GenBank/DDBJ whole genome shotgun (WGS) entry which is preliminary data.</text>
</comment>
<dbReference type="InterPro" id="IPR015422">
    <property type="entry name" value="PyrdxlP-dep_Trfase_small"/>
</dbReference>
<dbReference type="NCBIfam" id="TIGR00707">
    <property type="entry name" value="argD"/>
    <property type="match status" value="1"/>
</dbReference>
<keyword evidence="5 7" id="KW-0663">Pyridoxal phosphate</keyword>
<name>A0A133UAW0_9EURY</name>
<dbReference type="PIRSF" id="PIRSF000521">
    <property type="entry name" value="Transaminase_4ab_Lys_Orn"/>
    <property type="match status" value="1"/>
</dbReference>
<dbReference type="InterPro" id="IPR005814">
    <property type="entry name" value="Aminotrans_3"/>
</dbReference>
<dbReference type="PROSITE" id="PS00600">
    <property type="entry name" value="AA_TRANSFER_CLASS_3"/>
    <property type="match status" value="1"/>
</dbReference>
<dbReference type="GO" id="GO:0042802">
    <property type="term" value="F:identical protein binding"/>
    <property type="evidence" value="ECO:0007669"/>
    <property type="project" value="TreeGrafter"/>
</dbReference>
<dbReference type="Proteomes" id="UP000070163">
    <property type="component" value="Unassembled WGS sequence"/>
</dbReference>
<comment type="similarity">
    <text evidence="7">Belongs to the class-III pyridoxal-phosphate-dependent aminotransferase family.</text>
</comment>
<evidence type="ECO:0000256" key="6">
    <source>
        <dbReference type="ARBA" id="ARBA00029440"/>
    </source>
</evidence>